<dbReference type="RefSeq" id="WP_006290479.1">
    <property type="nucleotide sequence ID" value="NZ_AP012333.1"/>
</dbReference>
<dbReference type="PANTHER" id="PTHR43702">
    <property type="entry name" value="L-FUCOSE-PROTON SYMPORTER"/>
    <property type="match status" value="1"/>
</dbReference>
<feature type="transmembrane region" description="Helical" evidence="6">
    <location>
        <begin position="12"/>
        <end position="30"/>
    </location>
</feature>
<comment type="subcellular location">
    <subcellularLocation>
        <location evidence="1">Cell inner membrane</location>
        <topology evidence="1">Multi-pass membrane protein</topology>
    </subcellularLocation>
</comment>
<feature type="transmembrane region" description="Helical" evidence="6">
    <location>
        <begin position="149"/>
        <end position="170"/>
    </location>
</feature>
<feature type="transmembrane region" description="Helical" evidence="6">
    <location>
        <begin position="261"/>
        <end position="283"/>
    </location>
</feature>
<dbReference type="InterPro" id="IPR020846">
    <property type="entry name" value="MFS_dom"/>
</dbReference>
<evidence type="ECO:0000313" key="9">
    <source>
        <dbReference type="Proteomes" id="UP000004946"/>
    </source>
</evidence>
<name>E6JZ77_PARDN</name>
<dbReference type="InterPro" id="IPR050375">
    <property type="entry name" value="MFS_TsgA-like"/>
</dbReference>
<dbReference type="PATRIC" id="fig|864564.6.peg.740"/>
<keyword evidence="5 6" id="KW-0472">Membrane</keyword>
<evidence type="ECO:0000259" key="7">
    <source>
        <dbReference type="PROSITE" id="PS50850"/>
    </source>
</evidence>
<feature type="transmembrane region" description="Helical" evidence="6">
    <location>
        <begin position="355"/>
        <end position="377"/>
    </location>
</feature>
<feature type="transmembrane region" description="Helical" evidence="6">
    <location>
        <begin position="218"/>
        <end position="241"/>
    </location>
</feature>
<feature type="transmembrane region" description="Helical" evidence="6">
    <location>
        <begin position="317"/>
        <end position="343"/>
    </location>
</feature>
<evidence type="ECO:0000256" key="1">
    <source>
        <dbReference type="ARBA" id="ARBA00004429"/>
    </source>
</evidence>
<dbReference type="AlphaFoldDB" id="E6JZ77"/>
<evidence type="ECO:0000256" key="5">
    <source>
        <dbReference type="ARBA" id="ARBA00023136"/>
    </source>
</evidence>
<evidence type="ECO:0000256" key="3">
    <source>
        <dbReference type="ARBA" id="ARBA00022692"/>
    </source>
</evidence>
<reference evidence="8 9" key="1">
    <citation type="submission" date="2010-12" db="EMBL/GenBank/DDBJ databases">
        <authorList>
            <person name="Muzny D."/>
            <person name="Qin X."/>
            <person name="Buhay C."/>
            <person name="Dugan-Rocha S."/>
            <person name="Ding Y."/>
            <person name="Chen G."/>
            <person name="Hawes A."/>
            <person name="Holder M."/>
            <person name="Jhangiani S."/>
            <person name="Johnson A."/>
            <person name="Khan Z."/>
            <person name="Li Z."/>
            <person name="Liu W."/>
            <person name="Liu X."/>
            <person name="Perez L."/>
            <person name="Shen H."/>
            <person name="Wang Q."/>
            <person name="Watt J."/>
            <person name="Xi L."/>
            <person name="Xin Y."/>
            <person name="Zhou J."/>
            <person name="Deng J."/>
            <person name="Jiang H."/>
            <person name="Liu Y."/>
            <person name="Qu J."/>
            <person name="Song X.-Z."/>
            <person name="Zhang L."/>
            <person name="Villasana D."/>
            <person name="Johnson A."/>
            <person name="Liu J."/>
            <person name="Liyanage D."/>
            <person name="Lorensuhewa L."/>
            <person name="Robinson T."/>
            <person name="Song A."/>
            <person name="Song B.-B."/>
            <person name="Dinh H."/>
            <person name="Thornton R."/>
            <person name="Coyle M."/>
            <person name="Francisco L."/>
            <person name="Jackson L."/>
            <person name="Javaid M."/>
            <person name="Korchina V."/>
            <person name="Kovar C."/>
            <person name="Mata R."/>
            <person name="Mathew T."/>
            <person name="Ngo R."/>
            <person name="Nguyen L."/>
            <person name="Nguyen N."/>
            <person name="Okwuonu G."/>
            <person name="Ongeri F."/>
            <person name="Pham C."/>
            <person name="Simmons D."/>
            <person name="Wilczek-Boney K."/>
            <person name="Hale W."/>
            <person name="Jakkamsetti A."/>
            <person name="Pham P."/>
            <person name="Ruth R."/>
            <person name="San Lucas F."/>
            <person name="Warren J."/>
            <person name="Zhang J."/>
            <person name="Zhao Z."/>
            <person name="Zhou C."/>
            <person name="Zhu D."/>
            <person name="Lee S."/>
            <person name="Bess C."/>
            <person name="Blankenburg K."/>
            <person name="Forbes L."/>
            <person name="Fu Q."/>
            <person name="Gubbala S."/>
            <person name="Hirani K."/>
            <person name="Jayaseelan J.C."/>
            <person name="Lara F."/>
            <person name="Munidasa M."/>
            <person name="Palculict T."/>
            <person name="Patil S."/>
            <person name="Pu L.-L."/>
            <person name="Saada N."/>
            <person name="Tang L."/>
            <person name="Weissenberger G."/>
            <person name="Zhu Y."/>
            <person name="Hemphill L."/>
            <person name="Shang Y."/>
            <person name="Youmans B."/>
            <person name="Ayvaz T."/>
            <person name="Ross M."/>
            <person name="Santibanez J."/>
            <person name="Aqrawi P."/>
            <person name="Gross S."/>
            <person name="Joshi V."/>
            <person name="Fowler G."/>
            <person name="Nazareth L."/>
            <person name="Reid J."/>
            <person name="Worley K."/>
            <person name="Petrosino J."/>
            <person name="Highlander S."/>
            <person name="Gibbs R."/>
        </authorList>
    </citation>
    <scope>NUCLEOTIDE SEQUENCE [LARGE SCALE GENOMIC DNA]</scope>
    <source>
        <strain evidence="8 9">DSM 10105</strain>
    </source>
</reference>
<dbReference type="Proteomes" id="UP000004946">
    <property type="component" value="Chromosome"/>
</dbReference>
<dbReference type="GO" id="GO:0022857">
    <property type="term" value="F:transmembrane transporter activity"/>
    <property type="evidence" value="ECO:0007669"/>
    <property type="project" value="InterPro"/>
</dbReference>
<dbReference type="SUPFAM" id="SSF103473">
    <property type="entry name" value="MFS general substrate transporter"/>
    <property type="match status" value="1"/>
</dbReference>
<gene>
    <name evidence="8" type="ORF">HMPREF0620_0972</name>
</gene>
<feature type="transmembrane region" description="Helical" evidence="6">
    <location>
        <begin position="383"/>
        <end position="404"/>
    </location>
</feature>
<feature type="transmembrane region" description="Helical" evidence="6">
    <location>
        <begin position="108"/>
        <end position="128"/>
    </location>
</feature>
<evidence type="ECO:0000256" key="2">
    <source>
        <dbReference type="ARBA" id="ARBA00022475"/>
    </source>
</evidence>
<protein>
    <submittedName>
        <fullName evidence="8">Transporter, major facilitator family protein</fullName>
    </submittedName>
</protein>
<dbReference type="KEGG" id="pdo:PSDT_0671"/>
<accession>E6JZ77</accession>
<evidence type="ECO:0000256" key="6">
    <source>
        <dbReference type="SAM" id="Phobius"/>
    </source>
</evidence>
<dbReference type="InterPro" id="IPR011701">
    <property type="entry name" value="MFS"/>
</dbReference>
<dbReference type="Gene3D" id="1.20.1250.20">
    <property type="entry name" value="MFS general substrate transporter like domains"/>
    <property type="match status" value="2"/>
</dbReference>
<comment type="caution">
    <text evidence="8">The sequence shown here is derived from an EMBL/GenBank/DDBJ whole genome shotgun (WGS) entry which is preliminary data.</text>
</comment>
<evidence type="ECO:0000256" key="4">
    <source>
        <dbReference type="ARBA" id="ARBA00022989"/>
    </source>
</evidence>
<dbReference type="PROSITE" id="PS50850">
    <property type="entry name" value="MFS"/>
    <property type="match status" value="1"/>
</dbReference>
<feature type="transmembrane region" description="Helical" evidence="6">
    <location>
        <begin position="290"/>
        <end position="311"/>
    </location>
</feature>
<evidence type="ECO:0000313" key="8">
    <source>
        <dbReference type="EMBL" id="EFT83967.1"/>
    </source>
</evidence>
<proteinExistence type="predicted"/>
<dbReference type="eggNOG" id="COG0738">
    <property type="taxonomic scope" value="Bacteria"/>
</dbReference>
<dbReference type="PANTHER" id="PTHR43702:SF3">
    <property type="entry name" value="PROTEIN TSGA"/>
    <property type="match status" value="1"/>
</dbReference>
<keyword evidence="4 6" id="KW-1133">Transmembrane helix</keyword>
<keyword evidence="9" id="KW-1185">Reference proteome</keyword>
<feature type="transmembrane region" description="Helical" evidence="6">
    <location>
        <begin position="176"/>
        <end position="197"/>
    </location>
</feature>
<dbReference type="HOGENOM" id="CLU_057506_0_0_11"/>
<feature type="domain" description="Major facilitator superfamily (MFS) profile" evidence="7">
    <location>
        <begin position="12"/>
        <end position="407"/>
    </location>
</feature>
<keyword evidence="2" id="KW-1003">Cell membrane</keyword>
<dbReference type="Pfam" id="PF07690">
    <property type="entry name" value="MFS_1"/>
    <property type="match status" value="1"/>
</dbReference>
<dbReference type="InterPro" id="IPR036259">
    <property type="entry name" value="MFS_trans_sf"/>
</dbReference>
<feature type="transmembrane region" description="Helical" evidence="6">
    <location>
        <begin position="50"/>
        <end position="68"/>
    </location>
</feature>
<dbReference type="EMBL" id="AEON01000001">
    <property type="protein sequence ID" value="EFT83967.1"/>
    <property type="molecule type" value="Genomic_DNA"/>
</dbReference>
<dbReference type="GO" id="GO:0005886">
    <property type="term" value="C:plasma membrane"/>
    <property type="evidence" value="ECO:0007669"/>
    <property type="project" value="UniProtKB-SubCell"/>
</dbReference>
<sequence length="407" mass="43684">MEQKMTRQTKQASAGVIAPIFLAFFTMGFVDFVGTATNLVKEDLTLSSGQASLFTTMVFFWFFIFAIPTSYCMNKYGRRVTVLISIAITIGACIFPIFAYAIPGVPKGGKLALMVISFILLGIGNTFMQVSLNPLIANLVSGDRYSSTISAGQFVKAIASFSAPLIAAWLGQAFHIWWFMYVIFLIISVLAFVWLAADKIQEEKQTAPDMSFGKVLGLLGDTVILLCFIGILCHVGIDAGVNTYAPQFLMGAHAGMKASAAAYTTSIYFAFRTLGFAVGMWALAKYSNKVTVAICATCVALSVLCFILFTTVLPVNWILYVALALVGFGNSNVFSLMFSIAGLHMPKRQNEISGLMIMGLIGGAILPPIMGGISSLVGSQLGSALVLIVPACYLVFVACNPHLLGED</sequence>
<organism evidence="8 9">
    <name type="scientific">Parascardovia denticolens DSM 10105 = JCM 12538</name>
    <dbReference type="NCBI Taxonomy" id="864564"/>
    <lineage>
        <taxon>Bacteria</taxon>
        <taxon>Bacillati</taxon>
        <taxon>Actinomycetota</taxon>
        <taxon>Actinomycetes</taxon>
        <taxon>Bifidobacteriales</taxon>
        <taxon>Bifidobacteriaceae</taxon>
        <taxon>Parascardovia</taxon>
    </lineage>
</organism>
<feature type="transmembrane region" description="Helical" evidence="6">
    <location>
        <begin position="80"/>
        <end position="102"/>
    </location>
</feature>
<keyword evidence="3 6" id="KW-0812">Transmembrane</keyword>